<dbReference type="Proteomes" id="UP000186096">
    <property type="component" value="Unassembled WGS sequence"/>
</dbReference>
<accession>A0A1N7F0E1</accession>
<proteinExistence type="predicted"/>
<organism evidence="1 2">
    <name type="scientific">Microbispora rosea</name>
    <dbReference type="NCBI Taxonomy" id="58117"/>
    <lineage>
        <taxon>Bacteria</taxon>
        <taxon>Bacillati</taxon>
        <taxon>Actinomycetota</taxon>
        <taxon>Actinomycetes</taxon>
        <taxon>Streptosporangiales</taxon>
        <taxon>Streptosporangiaceae</taxon>
        <taxon>Microbispora</taxon>
    </lineage>
</organism>
<reference evidence="2" key="1">
    <citation type="submission" date="2017-01" db="EMBL/GenBank/DDBJ databases">
        <authorList>
            <person name="Varghese N."/>
            <person name="Submissions S."/>
        </authorList>
    </citation>
    <scope>NUCLEOTIDE SEQUENCE [LARGE SCALE GENOMIC DNA]</scope>
    <source>
        <strain evidence="2">ATCC 12950</strain>
    </source>
</reference>
<dbReference type="EMBL" id="FTNI01000020">
    <property type="protein sequence ID" value="SIR93655.1"/>
    <property type="molecule type" value="Genomic_DNA"/>
</dbReference>
<dbReference type="AlphaFoldDB" id="A0A1N7F0E1"/>
<name>A0A1N7F0E1_9ACTN</name>
<evidence type="ECO:0000313" key="1">
    <source>
        <dbReference type="EMBL" id="SIR93655.1"/>
    </source>
</evidence>
<sequence>MYGHLSIVSGFPGIPAAASAHFAASTRYREAGGERARRPELEWRTQRVAYSRADDRTNGTLPKVHYGRLSS</sequence>
<gene>
    <name evidence="1" type="ORF">SAMN05421833_12021</name>
</gene>
<protein>
    <submittedName>
        <fullName evidence="1">Uncharacterized protein</fullName>
    </submittedName>
</protein>
<keyword evidence="2" id="KW-1185">Reference proteome</keyword>
<evidence type="ECO:0000313" key="2">
    <source>
        <dbReference type="Proteomes" id="UP000186096"/>
    </source>
</evidence>